<dbReference type="InterPro" id="IPR011990">
    <property type="entry name" value="TPR-like_helical_dom_sf"/>
</dbReference>
<sequence>MRTFTLLIIIGCCLTSCSKWLDVKPQSEVSQDVLFSTEEGFQEALNGVYSRCAQEDSYGKEITCGILDVMAQNYTIPSLDGKHYRQTALFNYKDDSLIARKDRAWKALYNGVANSNLILQHIEGKQKMFSGTRYSLIKGEALALRGYFHFDALRMFAPSYVSNANAKGVPYVTVFSKAVTPISSVAAVLDSVIADLNNAKELLRTSDPILSGGYIVGYPLKDSSTETAGELFLQQRRHRMNYYAVCGTLARVYLYKGDKANALNNALEIINANKFPWTKQNNFLNPDPEKKDRILYKELIFGWYIPNRTDNLKDLFRSGSQSLHVATSEGQIIYEVASVGGDDFRYKQWLSEQSESSGTYLQLEKYTRDGDANLHYQMAPAIRLSEIYYIAAECTFDSDPEKAWGYFNTVRLNRGIGATITNEPSRDVFLNELVKECRKEFYGEGQIFYMYKRLNRAIVGQSGILYSPADNIFVLPLPDDEIQFGTR</sequence>
<feature type="domain" description="SusD-like N-terminal" evidence="7">
    <location>
        <begin position="19"/>
        <end position="203"/>
    </location>
</feature>
<accession>A0A6N8JFS6</accession>
<evidence type="ECO:0000313" key="9">
    <source>
        <dbReference type="Proteomes" id="UP000468388"/>
    </source>
</evidence>
<dbReference type="Pfam" id="PF14322">
    <property type="entry name" value="SusD-like_3"/>
    <property type="match status" value="1"/>
</dbReference>
<dbReference type="OrthoDB" id="1097962at2"/>
<dbReference type="Proteomes" id="UP000468388">
    <property type="component" value="Unassembled WGS sequence"/>
</dbReference>
<keyword evidence="3" id="KW-0732">Signal</keyword>
<evidence type="ECO:0000256" key="5">
    <source>
        <dbReference type="ARBA" id="ARBA00023237"/>
    </source>
</evidence>
<evidence type="ECO:0000313" key="8">
    <source>
        <dbReference type="EMBL" id="MVT44047.1"/>
    </source>
</evidence>
<organism evidence="8 9">
    <name type="scientific">Chitinophaga oryziterrae</name>
    <dbReference type="NCBI Taxonomy" id="1031224"/>
    <lineage>
        <taxon>Bacteria</taxon>
        <taxon>Pseudomonadati</taxon>
        <taxon>Bacteroidota</taxon>
        <taxon>Chitinophagia</taxon>
        <taxon>Chitinophagales</taxon>
        <taxon>Chitinophagaceae</taxon>
        <taxon>Chitinophaga</taxon>
    </lineage>
</organism>
<evidence type="ECO:0000256" key="1">
    <source>
        <dbReference type="ARBA" id="ARBA00004442"/>
    </source>
</evidence>
<evidence type="ECO:0000256" key="4">
    <source>
        <dbReference type="ARBA" id="ARBA00023136"/>
    </source>
</evidence>
<dbReference type="Pfam" id="PF07980">
    <property type="entry name" value="SusD_RagB"/>
    <property type="match status" value="1"/>
</dbReference>
<dbReference type="AlphaFoldDB" id="A0A6N8JFS6"/>
<name>A0A6N8JFS6_9BACT</name>
<comment type="similarity">
    <text evidence="2">Belongs to the SusD family.</text>
</comment>
<keyword evidence="5" id="KW-0998">Cell outer membrane</keyword>
<evidence type="ECO:0000256" key="2">
    <source>
        <dbReference type="ARBA" id="ARBA00006275"/>
    </source>
</evidence>
<feature type="domain" description="RagB/SusD" evidence="6">
    <location>
        <begin position="354"/>
        <end position="457"/>
    </location>
</feature>
<keyword evidence="4" id="KW-0472">Membrane</keyword>
<evidence type="ECO:0000259" key="6">
    <source>
        <dbReference type="Pfam" id="PF07980"/>
    </source>
</evidence>
<evidence type="ECO:0000259" key="7">
    <source>
        <dbReference type="Pfam" id="PF14322"/>
    </source>
</evidence>
<dbReference type="Gene3D" id="1.25.40.390">
    <property type="match status" value="1"/>
</dbReference>
<dbReference type="GO" id="GO:0009279">
    <property type="term" value="C:cell outer membrane"/>
    <property type="evidence" value="ECO:0007669"/>
    <property type="project" value="UniProtKB-SubCell"/>
</dbReference>
<keyword evidence="9" id="KW-1185">Reference proteome</keyword>
<evidence type="ECO:0000256" key="3">
    <source>
        <dbReference type="ARBA" id="ARBA00022729"/>
    </source>
</evidence>
<reference evidence="8 9" key="1">
    <citation type="submission" date="2019-12" db="EMBL/GenBank/DDBJ databases">
        <title>The draft genomic sequence of strain Chitinophaga oryziterrae JCM 16595.</title>
        <authorList>
            <person name="Zhang X."/>
        </authorList>
    </citation>
    <scope>NUCLEOTIDE SEQUENCE [LARGE SCALE GENOMIC DNA]</scope>
    <source>
        <strain evidence="8 9">JCM 16595</strain>
    </source>
</reference>
<dbReference type="SUPFAM" id="SSF48452">
    <property type="entry name" value="TPR-like"/>
    <property type="match status" value="1"/>
</dbReference>
<dbReference type="InterPro" id="IPR033985">
    <property type="entry name" value="SusD-like_N"/>
</dbReference>
<gene>
    <name evidence="8" type="ORF">GO495_25865</name>
</gene>
<dbReference type="RefSeq" id="WP_157302863.1">
    <property type="nucleotide sequence ID" value="NZ_BAAAZB010000021.1"/>
</dbReference>
<protein>
    <submittedName>
        <fullName evidence="8">RagB/SusD family nutrient uptake outer membrane protein</fullName>
    </submittedName>
</protein>
<dbReference type="EMBL" id="WRXO01000010">
    <property type="protein sequence ID" value="MVT44047.1"/>
    <property type="molecule type" value="Genomic_DNA"/>
</dbReference>
<proteinExistence type="inferred from homology"/>
<comment type="caution">
    <text evidence="8">The sequence shown here is derived from an EMBL/GenBank/DDBJ whole genome shotgun (WGS) entry which is preliminary data.</text>
</comment>
<comment type="subcellular location">
    <subcellularLocation>
        <location evidence="1">Cell outer membrane</location>
    </subcellularLocation>
</comment>
<dbReference type="InterPro" id="IPR012944">
    <property type="entry name" value="SusD_RagB_dom"/>
</dbReference>